<protein>
    <submittedName>
        <fullName evidence="2">Uncharacterized protein n114R</fullName>
    </submittedName>
</protein>
<dbReference type="Proteomes" id="UP000204095">
    <property type="component" value="Segment"/>
</dbReference>
<gene>
    <name evidence="2" type="primary">n114R</name>
    <name evidence="2" type="ORF">FR483_n114R</name>
</gene>
<feature type="transmembrane region" description="Helical" evidence="1">
    <location>
        <begin position="12"/>
        <end position="34"/>
    </location>
</feature>
<evidence type="ECO:0000313" key="2">
    <source>
        <dbReference type="EMBL" id="ABT15399.1"/>
    </source>
</evidence>
<keyword evidence="1" id="KW-0812">Transmembrane</keyword>
<name>A7J6G8_PBCVF</name>
<evidence type="ECO:0000256" key="1">
    <source>
        <dbReference type="SAM" id="Phobius"/>
    </source>
</evidence>
<dbReference type="EMBL" id="DQ890022">
    <property type="protein sequence ID" value="ABT15399.1"/>
    <property type="molecule type" value="Genomic_DNA"/>
</dbReference>
<feature type="transmembrane region" description="Helical" evidence="1">
    <location>
        <begin position="46"/>
        <end position="68"/>
    </location>
</feature>
<reference evidence="2 3" key="1">
    <citation type="journal article" date="2007" name="Virology">
        <title>Sequence and annotation of the 314-kb MT325 and the 321-kb FR483 viruses that infect Chlorella Pbi.</title>
        <authorList>
            <person name="Fitzgerald L.A."/>
            <person name="Graves M.V."/>
            <person name="Li X."/>
            <person name="Feldblyum T."/>
            <person name="Hartigan J."/>
            <person name="Van Etten J.L."/>
        </authorList>
    </citation>
    <scope>NUCLEOTIDE SEQUENCE [LARGE SCALE GENOMIC DNA]</scope>
    <source>
        <strain evidence="2 3">FR483</strain>
    </source>
</reference>
<dbReference type="RefSeq" id="YP_001425746.1">
    <property type="nucleotide sequence ID" value="NC_008603.1"/>
</dbReference>
<dbReference type="KEGG" id="vg:5469781"/>
<evidence type="ECO:0000313" key="3">
    <source>
        <dbReference type="Proteomes" id="UP000204095"/>
    </source>
</evidence>
<dbReference type="GeneID" id="5469781"/>
<organismHost>
    <name type="scientific">Paramecium bursaria</name>
    <dbReference type="NCBI Taxonomy" id="74790"/>
</organismHost>
<keyword evidence="1" id="KW-0472">Membrane</keyword>
<organism evidence="2 3">
    <name type="scientific">Paramecium bursaria Chlorella virus FR483</name>
    <name type="common">PBCV-FR483</name>
    <dbReference type="NCBI Taxonomy" id="399781"/>
    <lineage>
        <taxon>Viruses</taxon>
        <taxon>Varidnaviria</taxon>
        <taxon>Bamfordvirae</taxon>
        <taxon>Nucleocytoviricota</taxon>
        <taxon>Megaviricetes</taxon>
        <taxon>Algavirales</taxon>
        <taxon>Phycodnaviridae</taxon>
        <taxon>Chlorovirus</taxon>
        <taxon>Chlorovirus conductrix</taxon>
        <taxon>Paramecium bursaria Chlorella virus A1</taxon>
    </lineage>
</organism>
<proteinExistence type="predicted"/>
<keyword evidence="1" id="KW-1133">Transmembrane helix</keyword>
<sequence length="80" mass="8872">MKFEPCNHSPSSESASILSIILLVFSSITCGGSFESFSLKNPVKMSIVSFAFLTMLFASNRSFSFSFLRMRSSSRTTLIE</sequence>
<accession>A7J6G8</accession>